<dbReference type="Pfam" id="PF12697">
    <property type="entry name" value="Abhydrolase_6"/>
    <property type="match status" value="1"/>
</dbReference>
<evidence type="ECO:0000313" key="2">
    <source>
        <dbReference type="EMBL" id="QJB33671.1"/>
    </source>
</evidence>
<dbReference type="RefSeq" id="WP_168807020.1">
    <property type="nucleotide sequence ID" value="NZ_CP051205.1"/>
</dbReference>
<dbReference type="SUPFAM" id="SSF53474">
    <property type="entry name" value="alpha/beta-Hydrolases"/>
    <property type="match status" value="1"/>
</dbReference>
<protein>
    <submittedName>
        <fullName evidence="2">Alpha/beta hydrolase</fullName>
    </submittedName>
</protein>
<name>A0AAE6ZIL1_9BACT</name>
<dbReference type="PANTHER" id="PTHR43689:SF8">
    <property type="entry name" value="ALPHA_BETA-HYDROLASES SUPERFAMILY PROTEIN"/>
    <property type="match status" value="1"/>
</dbReference>
<dbReference type="InterPro" id="IPR000073">
    <property type="entry name" value="AB_hydrolase_1"/>
</dbReference>
<dbReference type="Proteomes" id="UP000502421">
    <property type="component" value="Chromosome"/>
</dbReference>
<dbReference type="Gene3D" id="3.40.50.1820">
    <property type="entry name" value="alpha/beta hydrolase"/>
    <property type="match status" value="1"/>
</dbReference>
<dbReference type="KEGG" id="coy:HF329_21070"/>
<dbReference type="EMBL" id="CP051205">
    <property type="protein sequence ID" value="QJB33671.1"/>
    <property type="molecule type" value="Genomic_DNA"/>
</dbReference>
<accession>A0AAE6ZIL1</accession>
<evidence type="ECO:0000313" key="3">
    <source>
        <dbReference type="Proteomes" id="UP000502421"/>
    </source>
</evidence>
<dbReference type="PRINTS" id="PR00111">
    <property type="entry name" value="ABHYDROLASE"/>
</dbReference>
<evidence type="ECO:0000259" key="1">
    <source>
        <dbReference type="Pfam" id="PF12697"/>
    </source>
</evidence>
<dbReference type="GO" id="GO:0016787">
    <property type="term" value="F:hydrolase activity"/>
    <property type="evidence" value="ECO:0007669"/>
    <property type="project" value="UniProtKB-KW"/>
</dbReference>
<feature type="domain" description="AB hydrolase-1" evidence="1">
    <location>
        <begin position="40"/>
        <end position="277"/>
    </location>
</feature>
<gene>
    <name evidence="2" type="ORF">HF329_21070</name>
</gene>
<proteinExistence type="predicted"/>
<organism evidence="2 3">
    <name type="scientific">Chitinophaga oryzae</name>
    <dbReference type="NCBI Taxonomy" id="2725414"/>
    <lineage>
        <taxon>Bacteria</taxon>
        <taxon>Pseudomonadati</taxon>
        <taxon>Bacteroidota</taxon>
        <taxon>Chitinophagia</taxon>
        <taxon>Chitinophagales</taxon>
        <taxon>Chitinophagaceae</taxon>
        <taxon>Chitinophaga</taxon>
    </lineage>
</organism>
<dbReference type="PANTHER" id="PTHR43689">
    <property type="entry name" value="HYDROLASE"/>
    <property type="match status" value="1"/>
</dbReference>
<dbReference type="AlphaFoldDB" id="A0AAE6ZIL1"/>
<dbReference type="InterPro" id="IPR029058">
    <property type="entry name" value="AB_hydrolase_fold"/>
</dbReference>
<reference evidence="3" key="1">
    <citation type="submission" date="2020-04" db="EMBL/GenBank/DDBJ databases">
        <authorList>
            <person name="Kittiwongwattana C."/>
        </authorList>
    </citation>
    <scope>NUCLEOTIDE SEQUENCE [LARGE SCALE GENOMIC DNA]</scope>
    <source>
        <strain evidence="3">1310</strain>
    </source>
</reference>
<sequence>MLTRAENNAGKQSTAWDLSGIYDFRGQQVRYGKTGKGSPLVFIHGTPFSSVVWRRIAPYIATEREVFYFDLLGYGKSDMKEGDVSLGVQNELFTELMDHWSIDRPDVVAHDFGGTTALRAHILNGREYRSLTLIDPVAIGPSGSPFVQQARPHEKVFAGLPAYIHQAILRAYIAGAVHRSLSEEEMMLYMEPWLGDTGQAAFYRQIAQMSDRFTDDIENRFKEVRCPVNILWGEEDQWIPSARGRLLAERIPGASLHIVPNASHLVQEDAPEAIVAAILHFLKREVPS</sequence>
<keyword evidence="2" id="KW-0378">Hydrolase</keyword>